<protein>
    <submittedName>
        <fullName evidence="2 3">Uncharacterized protein</fullName>
    </submittedName>
</protein>
<reference evidence="3" key="2">
    <citation type="submission" date="2020-05" db="UniProtKB">
        <authorList>
            <consortium name="EnsemblMetazoa"/>
        </authorList>
    </citation>
    <scope>IDENTIFICATION</scope>
    <source>
        <strain evidence="3">wikel</strain>
    </source>
</reference>
<feature type="compositionally biased region" description="Acidic residues" evidence="1">
    <location>
        <begin position="45"/>
        <end position="54"/>
    </location>
</feature>
<gene>
    <name evidence="2" type="ORF">IscW_ISCW012609</name>
</gene>
<dbReference type="EMBL" id="ABJB010826538">
    <property type="status" value="NOT_ANNOTATED_CDS"/>
    <property type="molecule type" value="Genomic_DNA"/>
</dbReference>
<organism>
    <name type="scientific">Ixodes scapularis</name>
    <name type="common">Black-legged tick</name>
    <name type="synonym">Deer tick</name>
    <dbReference type="NCBI Taxonomy" id="6945"/>
    <lineage>
        <taxon>Eukaryota</taxon>
        <taxon>Metazoa</taxon>
        <taxon>Ecdysozoa</taxon>
        <taxon>Arthropoda</taxon>
        <taxon>Chelicerata</taxon>
        <taxon>Arachnida</taxon>
        <taxon>Acari</taxon>
        <taxon>Parasitiformes</taxon>
        <taxon>Ixodida</taxon>
        <taxon>Ixodoidea</taxon>
        <taxon>Ixodidae</taxon>
        <taxon>Ixodinae</taxon>
        <taxon>Ixodes</taxon>
    </lineage>
</organism>
<name>B7QD19_IXOSC</name>
<reference evidence="2 4" key="1">
    <citation type="submission" date="2008-03" db="EMBL/GenBank/DDBJ databases">
        <title>Annotation of Ixodes scapularis.</title>
        <authorList>
            <consortium name="Ixodes scapularis Genome Project Consortium"/>
            <person name="Caler E."/>
            <person name="Hannick L.I."/>
            <person name="Bidwell S."/>
            <person name="Joardar V."/>
            <person name="Thiagarajan M."/>
            <person name="Amedeo P."/>
            <person name="Galinsky K.J."/>
            <person name="Schobel S."/>
            <person name="Inman J."/>
            <person name="Hostetler J."/>
            <person name="Miller J."/>
            <person name="Hammond M."/>
            <person name="Megy K."/>
            <person name="Lawson D."/>
            <person name="Kodira C."/>
            <person name="Sutton G."/>
            <person name="Meyer J."/>
            <person name="Hill C.A."/>
            <person name="Birren B."/>
            <person name="Nene V."/>
            <person name="Collins F."/>
            <person name="Alarcon-Chaidez F."/>
            <person name="Wikel S."/>
            <person name="Strausberg R."/>
        </authorList>
    </citation>
    <scope>NUCLEOTIDE SEQUENCE [LARGE SCALE GENOMIC DNA]</scope>
    <source>
        <strain evidence="4">Wikel</strain>
        <strain evidence="2">Wikel colony</strain>
    </source>
</reference>
<feature type="region of interest" description="Disordered" evidence="1">
    <location>
        <begin position="23"/>
        <end position="107"/>
    </location>
</feature>
<accession>B7QD19</accession>
<dbReference type="Proteomes" id="UP000001555">
    <property type="component" value="Unassembled WGS sequence"/>
</dbReference>
<evidence type="ECO:0000313" key="3">
    <source>
        <dbReference type="EnsemblMetazoa" id="ISCW012609-PA"/>
    </source>
</evidence>
<evidence type="ECO:0000313" key="4">
    <source>
        <dbReference type="Proteomes" id="UP000001555"/>
    </source>
</evidence>
<dbReference type="VEuPathDB" id="VectorBase:ISCW012609"/>
<dbReference type="InParanoid" id="B7QD19"/>
<dbReference type="PaxDb" id="6945-B7QD19"/>
<dbReference type="EMBL" id="DS910819">
    <property type="protein sequence ID" value="EEC16741.1"/>
    <property type="molecule type" value="Genomic_DNA"/>
</dbReference>
<dbReference type="HOGENOM" id="CLU_1929890_0_0_1"/>
<evidence type="ECO:0000256" key="1">
    <source>
        <dbReference type="SAM" id="MobiDB-lite"/>
    </source>
</evidence>
<keyword evidence="4" id="KW-1185">Reference proteome</keyword>
<evidence type="ECO:0000313" key="2">
    <source>
        <dbReference type="EMBL" id="EEC16741.1"/>
    </source>
</evidence>
<sequence length="131" mass="14307">MGVEERVRRSSWRRPNRWSEVLRFRPLSSRGAAQSAGAVSKPERDEAEGEEDDNAGEKGAKIARDQTGVSGPKRVSICAGAGHAPGQSRDARTCTPRDSSRVSSRGLSITPHFAITLETRERNEFVEATSK</sequence>
<dbReference type="AlphaFoldDB" id="B7QD19"/>
<dbReference type="EnsemblMetazoa" id="ISCW012609-RA">
    <property type="protein sequence ID" value="ISCW012609-PA"/>
    <property type="gene ID" value="ISCW012609"/>
</dbReference>
<dbReference type="VEuPathDB" id="VectorBase:ISCI012609"/>
<proteinExistence type="predicted"/>
<feature type="compositionally biased region" description="Basic and acidic residues" evidence="1">
    <location>
        <begin position="55"/>
        <end position="64"/>
    </location>
</feature>